<accession>A0A0B0ELN7</accession>
<dbReference type="PATRIC" id="fig|237368.3.peg.1402"/>
<organism evidence="1 2">
    <name type="scientific">Candidatus Scalindua brodae</name>
    <dbReference type="NCBI Taxonomy" id="237368"/>
    <lineage>
        <taxon>Bacteria</taxon>
        <taxon>Pseudomonadati</taxon>
        <taxon>Planctomycetota</taxon>
        <taxon>Candidatus Brocadiia</taxon>
        <taxon>Candidatus Brocadiales</taxon>
        <taxon>Candidatus Scalinduaceae</taxon>
        <taxon>Candidatus Scalindua</taxon>
    </lineage>
</organism>
<evidence type="ECO:0000313" key="2">
    <source>
        <dbReference type="Proteomes" id="UP000030652"/>
    </source>
</evidence>
<name>A0A0B0ELN7_9BACT</name>
<evidence type="ECO:0000313" key="1">
    <source>
        <dbReference type="EMBL" id="KHE92896.1"/>
    </source>
</evidence>
<dbReference type="EMBL" id="JRYO01000085">
    <property type="protein sequence ID" value="KHE92896.1"/>
    <property type="molecule type" value="Genomic_DNA"/>
</dbReference>
<protein>
    <submittedName>
        <fullName evidence="1">Uncharacterized protein</fullName>
    </submittedName>
</protein>
<reference evidence="1 2" key="1">
    <citation type="submission" date="2014-10" db="EMBL/GenBank/DDBJ databases">
        <title>Draft genome of anammox bacterium scalindua brodae, obtained using differential coverage binning of sequence data from two enrichment reactors.</title>
        <authorList>
            <person name="Speth D.R."/>
            <person name="Russ L."/>
            <person name="Kartal B."/>
            <person name="Op den Camp H.J."/>
            <person name="Dutilh B.E."/>
            <person name="Jetten M.S."/>
        </authorList>
    </citation>
    <scope>NUCLEOTIDE SEQUENCE [LARGE SCALE GENOMIC DNA]</scope>
    <source>
        <strain evidence="1">RU1</strain>
    </source>
</reference>
<comment type="caution">
    <text evidence="1">The sequence shown here is derived from an EMBL/GenBank/DDBJ whole genome shotgun (WGS) entry which is preliminary data.</text>
</comment>
<gene>
    <name evidence="1" type="ORF">SCABRO_01285</name>
</gene>
<proteinExistence type="predicted"/>
<dbReference type="AlphaFoldDB" id="A0A0B0ELN7"/>
<dbReference type="Proteomes" id="UP000030652">
    <property type="component" value="Unassembled WGS sequence"/>
</dbReference>
<sequence length="299" mass="33958">MNDISDSDLQMILELSVNVGTNYLMWYGAHEELTTKQIRDEFDCSDELLKVLDDFDPERGKSIDSKRLAVLVYEYLNKKYSKNHGMLYRVGFSIAQQTLGLSARLSTSDEEDSGKSVSDILPEHMKNLKSRLKGILPADITKNVLELVRNKIEEAGLEVDIGDLLVQVFNKVAFPKEGRKFTVTVGEEQKTYQTFTEMIGDLLSCSVQVFTKSCMSLNDLNNKEKFMMSIGKIATDFLKKNKNILQVNESYFLEELRQSNQSDAKQPAMSLEELVFGAIGGMAEGYWLKHKQQKYDSPN</sequence>